<dbReference type="SUPFAM" id="SSF56731">
    <property type="entry name" value="DNA primase core"/>
    <property type="match status" value="1"/>
</dbReference>
<dbReference type="EMBL" id="CP001720">
    <property type="protein sequence ID" value="ACV62285.1"/>
    <property type="molecule type" value="Genomic_DNA"/>
</dbReference>
<dbReference type="AlphaFoldDB" id="C8W6J6"/>
<sequence>MIEEKRINEPFQRVNQRHLCPVCGKPDWCAFNSTIAICMRVESKYPIKNGGWLHKLSEPLLAEALAERTEDKKEIAPLEVRDEIYKRFLNLLTLSAEHIQELLKRGLNTDQIKEMRSLSAAEKPWLICQKLIDMGYELRGVPGFYRAPNKHGGYYWTFKMKPGFILPIKDKTKKIQALQIRLDRPDSKGKYRLFSSSNKRAGSCSGVPLHVAIPREIKDRRVWITEGPLKATVAAEYLEAVVLGLIGATTWRAVPEILKSRKPEVVIAFDMDQQSNCWVGRAVKELSGQLSLSGHKVTLATWIGPKGIDDAVVSGVNIKYEEV</sequence>
<feature type="domain" description="DUF3854" evidence="1">
    <location>
        <begin position="223"/>
        <end position="314"/>
    </location>
</feature>
<gene>
    <name evidence="2" type="ordered locus">Dtox_1410</name>
</gene>
<organism evidence="2 3">
    <name type="scientific">Desulfofarcimen acetoxidans (strain ATCC 49208 / DSM 771 / KCTC 5769 / VKM B-1644 / 5575)</name>
    <name type="common">Desulfotomaculum acetoxidans</name>
    <dbReference type="NCBI Taxonomy" id="485916"/>
    <lineage>
        <taxon>Bacteria</taxon>
        <taxon>Bacillati</taxon>
        <taxon>Bacillota</taxon>
        <taxon>Clostridia</taxon>
        <taxon>Eubacteriales</taxon>
        <taxon>Peptococcaceae</taxon>
        <taxon>Desulfofarcimen</taxon>
    </lineage>
</organism>
<dbReference type="Proteomes" id="UP000002217">
    <property type="component" value="Chromosome"/>
</dbReference>
<keyword evidence="3" id="KW-1185">Reference proteome</keyword>
<name>C8W6J6_DESAS</name>
<dbReference type="KEGG" id="dae:Dtox_1410"/>
<evidence type="ECO:0000259" key="1">
    <source>
        <dbReference type="Pfam" id="PF12965"/>
    </source>
</evidence>
<dbReference type="CDD" id="cd01029">
    <property type="entry name" value="TOPRIM_primases"/>
    <property type="match status" value="1"/>
</dbReference>
<accession>C8W6J6</accession>
<dbReference type="InterPro" id="IPR024385">
    <property type="entry name" value="DUF3854"/>
</dbReference>
<dbReference type="eggNOG" id="COG0358">
    <property type="taxonomic scope" value="Bacteria"/>
</dbReference>
<evidence type="ECO:0000313" key="3">
    <source>
        <dbReference type="Proteomes" id="UP000002217"/>
    </source>
</evidence>
<dbReference type="HOGENOM" id="CLU_032287_0_0_9"/>
<reference evidence="2 3" key="1">
    <citation type="journal article" date="2009" name="Stand. Genomic Sci.">
        <title>Complete genome sequence of Desulfotomaculum acetoxidans type strain (5575).</title>
        <authorList>
            <person name="Spring S."/>
            <person name="Lapidus A."/>
            <person name="Schroder M."/>
            <person name="Gleim D."/>
            <person name="Sims D."/>
            <person name="Meincke L."/>
            <person name="Glavina Del Rio T."/>
            <person name="Tice H."/>
            <person name="Copeland A."/>
            <person name="Cheng J.F."/>
            <person name="Lucas S."/>
            <person name="Chen F."/>
            <person name="Nolan M."/>
            <person name="Bruce D."/>
            <person name="Goodwin L."/>
            <person name="Pitluck S."/>
            <person name="Ivanova N."/>
            <person name="Mavromatis K."/>
            <person name="Mikhailova N."/>
            <person name="Pati A."/>
            <person name="Chen A."/>
            <person name="Palaniappan K."/>
            <person name="Land M."/>
            <person name="Hauser L."/>
            <person name="Chang Y.J."/>
            <person name="Jeffries C.D."/>
            <person name="Chain P."/>
            <person name="Saunders E."/>
            <person name="Brettin T."/>
            <person name="Detter J.C."/>
            <person name="Goker M."/>
            <person name="Bristow J."/>
            <person name="Eisen J.A."/>
            <person name="Markowitz V."/>
            <person name="Hugenholtz P."/>
            <person name="Kyrpides N.C."/>
            <person name="Klenk H.P."/>
            <person name="Han C."/>
        </authorList>
    </citation>
    <scope>NUCLEOTIDE SEQUENCE [LARGE SCALE GENOMIC DNA]</scope>
    <source>
        <strain evidence="3">ATCC 49208 / DSM 771 / VKM B-1644</strain>
    </source>
</reference>
<dbReference type="Pfam" id="PF12965">
    <property type="entry name" value="DUF3854"/>
    <property type="match status" value="1"/>
</dbReference>
<evidence type="ECO:0000313" key="2">
    <source>
        <dbReference type="EMBL" id="ACV62285.1"/>
    </source>
</evidence>
<dbReference type="RefSeq" id="WP_015757000.1">
    <property type="nucleotide sequence ID" value="NC_013216.1"/>
</dbReference>
<dbReference type="STRING" id="485916.Dtox_1410"/>
<protein>
    <recommendedName>
        <fullName evidence="1">DUF3854 domain-containing protein</fullName>
    </recommendedName>
</protein>
<dbReference type="InterPro" id="IPR034154">
    <property type="entry name" value="TOPRIM_DnaG/twinkle"/>
</dbReference>
<proteinExistence type="predicted"/>